<dbReference type="InterPro" id="IPR018076">
    <property type="entry name" value="T2SS_GspF_dom"/>
</dbReference>
<evidence type="ECO:0000313" key="9">
    <source>
        <dbReference type="Proteomes" id="UP000198915"/>
    </source>
</evidence>
<gene>
    <name evidence="8" type="ORF">SAMN05518846_103421</name>
</gene>
<sequence length="312" mass="35914">MDALIITSLFLFLLFFVIFLKEAFKYSIEKEKLIAHVHETTGNKVYDVRKRQTSSQKWIKRLLTYSDDYAALGQRVNFFSESHEVEEWLLKAGRPLDLTVARFQGAKILLALFGFIAGIAFFLLGFPFAQFGLIIWPLAGYFLPIFLLKRKARERQNQLRYDLPEFLDTVSVTLQAGVSLDQALRDVIQFFQGPLREEFSRFNQELDLGVPREKAYEQLLRRNDNPEFQMLIKALIQGMRLGVPIAVTFKIQSENMRRIRKELIKEKAAKASPKVTLITTFVVAPTAIMLIGGLMVLNIMENVSLFSNFFGK</sequence>
<keyword evidence="9" id="KW-1185">Reference proteome</keyword>
<evidence type="ECO:0000256" key="6">
    <source>
        <dbReference type="SAM" id="Phobius"/>
    </source>
</evidence>
<evidence type="ECO:0000256" key="5">
    <source>
        <dbReference type="ARBA" id="ARBA00023136"/>
    </source>
</evidence>
<evidence type="ECO:0000256" key="2">
    <source>
        <dbReference type="ARBA" id="ARBA00022475"/>
    </source>
</evidence>
<reference evidence="9" key="1">
    <citation type="submission" date="2016-10" db="EMBL/GenBank/DDBJ databases">
        <authorList>
            <person name="Varghese N."/>
            <person name="Submissions S."/>
        </authorList>
    </citation>
    <scope>NUCLEOTIDE SEQUENCE [LARGE SCALE GENOMIC DNA]</scope>
    <source>
        <strain evidence="9">OK042</strain>
    </source>
</reference>
<feature type="transmembrane region" description="Helical" evidence="6">
    <location>
        <begin position="275"/>
        <end position="300"/>
    </location>
</feature>
<name>A0A1I3RJY4_9BACL</name>
<dbReference type="AlphaFoldDB" id="A0A1I3RJY4"/>
<feature type="domain" description="Type II secretion system protein GspF" evidence="7">
    <location>
        <begin position="166"/>
        <end position="288"/>
    </location>
</feature>
<feature type="transmembrane region" description="Helical" evidence="6">
    <location>
        <begin position="131"/>
        <end position="148"/>
    </location>
</feature>
<dbReference type="EMBL" id="FORT01000003">
    <property type="protein sequence ID" value="SFJ45476.1"/>
    <property type="molecule type" value="Genomic_DNA"/>
</dbReference>
<evidence type="ECO:0000256" key="4">
    <source>
        <dbReference type="ARBA" id="ARBA00022989"/>
    </source>
</evidence>
<keyword evidence="4 6" id="KW-1133">Transmembrane helix</keyword>
<keyword evidence="3 6" id="KW-0812">Transmembrane</keyword>
<organism evidence="8 9">
    <name type="scientific">Brevibacillus centrosporus</name>
    <dbReference type="NCBI Taxonomy" id="54910"/>
    <lineage>
        <taxon>Bacteria</taxon>
        <taxon>Bacillati</taxon>
        <taxon>Bacillota</taxon>
        <taxon>Bacilli</taxon>
        <taxon>Bacillales</taxon>
        <taxon>Paenibacillaceae</taxon>
        <taxon>Brevibacillus</taxon>
    </lineage>
</organism>
<evidence type="ECO:0000256" key="1">
    <source>
        <dbReference type="ARBA" id="ARBA00004651"/>
    </source>
</evidence>
<protein>
    <submittedName>
        <fullName evidence="8">Tight adherence protein C</fullName>
    </submittedName>
</protein>
<keyword evidence="5 6" id="KW-0472">Membrane</keyword>
<evidence type="ECO:0000259" key="7">
    <source>
        <dbReference type="Pfam" id="PF00482"/>
    </source>
</evidence>
<dbReference type="STRING" id="1884381.SAMN05518846_103421"/>
<evidence type="ECO:0000256" key="3">
    <source>
        <dbReference type="ARBA" id="ARBA00022692"/>
    </source>
</evidence>
<dbReference type="Proteomes" id="UP000198915">
    <property type="component" value="Unassembled WGS sequence"/>
</dbReference>
<proteinExistence type="predicted"/>
<dbReference type="PANTHER" id="PTHR35007">
    <property type="entry name" value="INTEGRAL MEMBRANE PROTEIN-RELATED"/>
    <property type="match status" value="1"/>
</dbReference>
<evidence type="ECO:0000313" key="8">
    <source>
        <dbReference type="EMBL" id="SFJ45476.1"/>
    </source>
</evidence>
<feature type="transmembrane region" description="Helical" evidence="6">
    <location>
        <begin position="108"/>
        <end position="125"/>
    </location>
</feature>
<feature type="transmembrane region" description="Helical" evidence="6">
    <location>
        <begin position="6"/>
        <end position="24"/>
    </location>
</feature>
<keyword evidence="2" id="KW-1003">Cell membrane</keyword>
<dbReference type="PANTHER" id="PTHR35007:SF2">
    <property type="entry name" value="PILUS ASSEMBLE PROTEIN"/>
    <property type="match status" value="1"/>
</dbReference>
<dbReference type="Pfam" id="PF00482">
    <property type="entry name" value="T2SSF"/>
    <property type="match status" value="1"/>
</dbReference>
<comment type="subcellular location">
    <subcellularLocation>
        <location evidence="1">Cell membrane</location>
        <topology evidence="1">Multi-pass membrane protein</topology>
    </subcellularLocation>
</comment>
<accession>A0A1I3RJY4</accession>
<dbReference type="GO" id="GO:0005886">
    <property type="term" value="C:plasma membrane"/>
    <property type="evidence" value="ECO:0007669"/>
    <property type="project" value="UniProtKB-SubCell"/>
</dbReference>
<dbReference type="RefSeq" id="WP_092267431.1">
    <property type="nucleotide sequence ID" value="NZ_FORT01000003.1"/>
</dbReference>